<keyword evidence="2" id="KW-1133">Transmembrane helix</keyword>
<dbReference type="EMBL" id="KZ293666">
    <property type="protein sequence ID" value="PBK90078.1"/>
    <property type="molecule type" value="Genomic_DNA"/>
</dbReference>
<evidence type="ECO:0000313" key="3">
    <source>
        <dbReference type="EMBL" id="PBK90078.1"/>
    </source>
</evidence>
<name>A0A2H3DGU3_ARMGA</name>
<proteinExistence type="predicted"/>
<feature type="transmembrane region" description="Helical" evidence="2">
    <location>
        <begin position="15"/>
        <end position="40"/>
    </location>
</feature>
<sequence>MPAIRTTNTLNTRKLIAVVLAAFFSATGILLILAFCIIAYDTARIEEDEEEARAALPFHYIPQHHLIPEPSITLLPKARTRPTEPEPTPLAAHNARREYHQPQSILPVDARNVRAEDEPDEGVWIGEAIAALLQPLGEPQFRDLHPDFELPNAPLELNPVPSYEVRDLRELPRPTVPSYFPLALGYRRTPTLIPPTSPDPLSDDDDFQTPRPSPIHSPTPAPSDQTTTPSTQEDQTMSGPSSKQSTGKYSAPIEPQHGNSDDETSSSGLSGPMLGILESTWTSTLPPRVETQSWENRPTPAWPHSLAC</sequence>
<protein>
    <recommendedName>
        <fullName evidence="5">Transmembrane protein</fullName>
    </recommendedName>
</protein>
<feature type="compositionally biased region" description="Polar residues" evidence="1">
    <location>
        <begin position="279"/>
        <end position="296"/>
    </location>
</feature>
<keyword evidence="4" id="KW-1185">Reference proteome</keyword>
<dbReference type="Proteomes" id="UP000217790">
    <property type="component" value="Unassembled WGS sequence"/>
</dbReference>
<reference evidence="4" key="1">
    <citation type="journal article" date="2017" name="Nat. Ecol. Evol.">
        <title>Genome expansion and lineage-specific genetic innovations in the forest pathogenic fungi Armillaria.</title>
        <authorList>
            <person name="Sipos G."/>
            <person name="Prasanna A.N."/>
            <person name="Walter M.C."/>
            <person name="O'Connor E."/>
            <person name="Balint B."/>
            <person name="Krizsan K."/>
            <person name="Kiss B."/>
            <person name="Hess J."/>
            <person name="Varga T."/>
            <person name="Slot J."/>
            <person name="Riley R."/>
            <person name="Boka B."/>
            <person name="Rigling D."/>
            <person name="Barry K."/>
            <person name="Lee J."/>
            <person name="Mihaltcheva S."/>
            <person name="LaButti K."/>
            <person name="Lipzen A."/>
            <person name="Waldron R."/>
            <person name="Moloney N.M."/>
            <person name="Sperisen C."/>
            <person name="Kredics L."/>
            <person name="Vagvoelgyi C."/>
            <person name="Patrignani A."/>
            <person name="Fitzpatrick D."/>
            <person name="Nagy I."/>
            <person name="Doyle S."/>
            <person name="Anderson J.B."/>
            <person name="Grigoriev I.V."/>
            <person name="Gueldener U."/>
            <person name="Muensterkoetter M."/>
            <person name="Nagy L.G."/>
        </authorList>
    </citation>
    <scope>NUCLEOTIDE SEQUENCE [LARGE SCALE GENOMIC DNA]</scope>
    <source>
        <strain evidence="4">Ar21-2</strain>
    </source>
</reference>
<keyword evidence="2" id="KW-0472">Membrane</keyword>
<evidence type="ECO:0000256" key="1">
    <source>
        <dbReference type="SAM" id="MobiDB-lite"/>
    </source>
</evidence>
<dbReference type="InParanoid" id="A0A2H3DGU3"/>
<gene>
    <name evidence="3" type="ORF">ARMGADRAFT_1082967</name>
</gene>
<feature type="region of interest" description="Disordered" evidence="1">
    <location>
        <begin position="188"/>
        <end position="308"/>
    </location>
</feature>
<organism evidence="3 4">
    <name type="scientific">Armillaria gallica</name>
    <name type="common">Bulbous honey fungus</name>
    <name type="synonym">Armillaria bulbosa</name>
    <dbReference type="NCBI Taxonomy" id="47427"/>
    <lineage>
        <taxon>Eukaryota</taxon>
        <taxon>Fungi</taxon>
        <taxon>Dikarya</taxon>
        <taxon>Basidiomycota</taxon>
        <taxon>Agaricomycotina</taxon>
        <taxon>Agaricomycetes</taxon>
        <taxon>Agaricomycetidae</taxon>
        <taxon>Agaricales</taxon>
        <taxon>Marasmiineae</taxon>
        <taxon>Physalacriaceae</taxon>
        <taxon>Armillaria</taxon>
    </lineage>
</organism>
<evidence type="ECO:0008006" key="5">
    <source>
        <dbReference type="Google" id="ProtNLM"/>
    </source>
</evidence>
<dbReference type="AlphaFoldDB" id="A0A2H3DGU3"/>
<keyword evidence="2" id="KW-0812">Transmembrane</keyword>
<feature type="compositionally biased region" description="Polar residues" evidence="1">
    <location>
        <begin position="222"/>
        <end position="248"/>
    </location>
</feature>
<feature type="compositionally biased region" description="Pro residues" evidence="1">
    <location>
        <begin position="211"/>
        <end position="221"/>
    </location>
</feature>
<accession>A0A2H3DGU3</accession>
<evidence type="ECO:0000256" key="2">
    <source>
        <dbReference type="SAM" id="Phobius"/>
    </source>
</evidence>
<evidence type="ECO:0000313" key="4">
    <source>
        <dbReference type="Proteomes" id="UP000217790"/>
    </source>
</evidence>